<evidence type="ECO:0000313" key="6">
    <source>
        <dbReference type="Proteomes" id="UP000268469"/>
    </source>
</evidence>
<dbReference type="GO" id="GO:0046961">
    <property type="term" value="F:proton-transporting ATPase activity, rotational mechanism"/>
    <property type="evidence" value="ECO:0007669"/>
    <property type="project" value="InterPro"/>
</dbReference>
<keyword evidence="3" id="KW-0406">Ion transport</keyword>
<evidence type="ECO:0000256" key="2">
    <source>
        <dbReference type="ARBA" id="ARBA00022448"/>
    </source>
</evidence>
<evidence type="ECO:0000256" key="1">
    <source>
        <dbReference type="ARBA" id="ARBA00005901"/>
    </source>
</evidence>
<feature type="coiled-coil region" evidence="4">
    <location>
        <begin position="13"/>
        <end position="48"/>
    </location>
</feature>
<dbReference type="EMBL" id="QNBE01000043">
    <property type="protein sequence ID" value="RKX70313.1"/>
    <property type="molecule type" value="Genomic_DNA"/>
</dbReference>
<name>A0A660SI46_UNCW3</name>
<protein>
    <recommendedName>
        <fullName evidence="7">V-ATPase subunit E</fullName>
    </recommendedName>
</protein>
<keyword evidence="4" id="KW-0175">Coiled coil</keyword>
<dbReference type="Proteomes" id="UP000268469">
    <property type="component" value="Unassembled WGS sequence"/>
</dbReference>
<dbReference type="Pfam" id="PF01991">
    <property type="entry name" value="vATP-synt_E"/>
    <property type="match status" value="1"/>
</dbReference>
<evidence type="ECO:0000313" key="5">
    <source>
        <dbReference type="EMBL" id="RKX70313.1"/>
    </source>
</evidence>
<evidence type="ECO:0008006" key="7">
    <source>
        <dbReference type="Google" id="ProtNLM"/>
    </source>
</evidence>
<dbReference type="AlphaFoldDB" id="A0A660SI46"/>
<proteinExistence type="inferred from homology"/>
<dbReference type="Gene3D" id="1.20.5.620">
    <property type="entry name" value="F1F0 ATP synthase subunit B, membrane domain"/>
    <property type="match status" value="1"/>
</dbReference>
<accession>A0A660SI46</accession>
<evidence type="ECO:0000256" key="4">
    <source>
        <dbReference type="SAM" id="Coils"/>
    </source>
</evidence>
<comment type="similarity">
    <text evidence="1">Belongs to the V-ATPase E subunit family.</text>
</comment>
<keyword evidence="2" id="KW-0813">Transport</keyword>
<dbReference type="SUPFAM" id="SSF160527">
    <property type="entry name" value="V-type ATPase subunit E-like"/>
    <property type="match status" value="1"/>
</dbReference>
<dbReference type="GO" id="GO:0033178">
    <property type="term" value="C:proton-transporting two-sector ATPase complex, catalytic domain"/>
    <property type="evidence" value="ECO:0007669"/>
    <property type="project" value="InterPro"/>
</dbReference>
<organism evidence="5 6">
    <name type="scientific">candidate division WOR-3 bacterium</name>
    <dbReference type="NCBI Taxonomy" id="2052148"/>
    <lineage>
        <taxon>Bacteria</taxon>
        <taxon>Bacteria division WOR-3</taxon>
    </lineage>
</organism>
<comment type="caution">
    <text evidence="5">The sequence shown here is derived from an EMBL/GenBank/DDBJ whole genome shotgun (WGS) entry which is preliminary data.</text>
</comment>
<reference evidence="5 6" key="1">
    <citation type="submission" date="2018-06" db="EMBL/GenBank/DDBJ databases">
        <title>Extensive metabolic versatility and redundancy in microbially diverse, dynamic hydrothermal sediments.</title>
        <authorList>
            <person name="Dombrowski N."/>
            <person name="Teske A."/>
            <person name="Baker B.J."/>
        </authorList>
    </citation>
    <scope>NUCLEOTIDE SEQUENCE [LARGE SCALE GENOMIC DNA]</scope>
    <source>
        <strain evidence="5">B36_G15</strain>
    </source>
</reference>
<gene>
    <name evidence="5" type="ORF">DRP53_05430</name>
</gene>
<evidence type="ECO:0000256" key="3">
    <source>
        <dbReference type="ARBA" id="ARBA00023065"/>
    </source>
</evidence>
<dbReference type="InterPro" id="IPR002842">
    <property type="entry name" value="ATPase_V1_Esu"/>
</dbReference>
<sequence>MSGKISRITDKIMREARAEAKRIKSEFKRKARELEAEYDQRIEAQRREAQKRVEDLARGLKERRISEAEIGLRLEYLKYRYQLLDELITEAVSKIPKNKGYFQFLTDILKNSNWEEGEILLSAEDRKRFGSRLLAWCDKNGYAFRLSDQDLDTIGGLIIRKGKEAINATLDTIIDELRDELLLRIGREVGLE</sequence>